<reference evidence="3" key="1">
    <citation type="submission" date="2022-06" db="EMBL/GenBank/DDBJ databases">
        <title>Aeoliella straminimaris, a novel planctomycete from sediments.</title>
        <authorList>
            <person name="Vitorino I.R."/>
            <person name="Lage O.M."/>
        </authorList>
    </citation>
    <scope>NUCLEOTIDE SEQUENCE</scope>
    <source>
        <strain evidence="3">ICT_H6.2</strain>
    </source>
</reference>
<dbReference type="InterPro" id="IPR029044">
    <property type="entry name" value="Nucleotide-diphossugar_trans"/>
</dbReference>
<evidence type="ECO:0000313" key="3">
    <source>
        <dbReference type="EMBL" id="MCO6047632.1"/>
    </source>
</evidence>
<dbReference type="InterPro" id="IPR050834">
    <property type="entry name" value="Glycosyltransf_2"/>
</dbReference>
<dbReference type="EMBL" id="JAMXLR010000092">
    <property type="protein sequence ID" value="MCO6047632.1"/>
    <property type="molecule type" value="Genomic_DNA"/>
</dbReference>
<gene>
    <name evidence="3" type="ORF">NG895_27320</name>
</gene>
<comment type="caution">
    <text evidence="3">The sequence shown here is derived from an EMBL/GenBank/DDBJ whole genome shotgun (WGS) entry which is preliminary data.</text>
</comment>
<dbReference type="InterPro" id="IPR001173">
    <property type="entry name" value="Glyco_trans_2-like"/>
</dbReference>
<organism evidence="3 4">
    <name type="scientific">Aeoliella straminimaris</name>
    <dbReference type="NCBI Taxonomy" id="2954799"/>
    <lineage>
        <taxon>Bacteria</taxon>
        <taxon>Pseudomonadati</taxon>
        <taxon>Planctomycetota</taxon>
        <taxon>Planctomycetia</taxon>
        <taxon>Pirellulales</taxon>
        <taxon>Lacipirellulaceae</taxon>
        <taxon>Aeoliella</taxon>
    </lineage>
</organism>
<dbReference type="Pfam" id="PF00535">
    <property type="entry name" value="Glycos_transf_2"/>
    <property type="match status" value="1"/>
</dbReference>
<dbReference type="PANTHER" id="PTHR43685:SF11">
    <property type="entry name" value="GLYCOSYLTRANSFERASE TAGX-RELATED"/>
    <property type="match status" value="1"/>
</dbReference>
<dbReference type="AlphaFoldDB" id="A0A9X2FGD5"/>
<dbReference type="CDD" id="cd00761">
    <property type="entry name" value="Glyco_tranf_GTA_type"/>
    <property type="match status" value="1"/>
</dbReference>
<keyword evidence="4" id="KW-1185">Reference proteome</keyword>
<evidence type="ECO:0000256" key="1">
    <source>
        <dbReference type="SAM" id="MobiDB-lite"/>
    </source>
</evidence>
<dbReference type="Proteomes" id="UP001155241">
    <property type="component" value="Unassembled WGS sequence"/>
</dbReference>
<evidence type="ECO:0000259" key="2">
    <source>
        <dbReference type="Pfam" id="PF00535"/>
    </source>
</evidence>
<accession>A0A9X2FGD5</accession>
<sequence length="331" mass="37672">MRTTCLVNNYNYREFIADAVDSALAQSLPFDEIVVVDDGSTDDSLWHLRQRYTNRPVVSIVAKENGGQLSAFNAGMEESTGDVIFFLDADDLYRVDYVERTVELYKSEGIDFAIAGVESFGPALKRQRKRFPRRDLGYSTLATLLGKTYVGGPTSAISMHRRIATSVLPCPFEQDWRTRADDVLVLGSSIAGARKYQMAGVGVDYRVHGGNNFSGRKRMVGHKLRHGLAVNRLVQWYAKQMGYDTDELPTLLHREFQTIEHPTLREWWNYLKMSWRSHVPLAVRARHLGETTQHYWKERLTRSADDTVAEEPTQGEILSLPARQSEQRRAA</sequence>
<name>A0A9X2FGD5_9BACT</name>
<feature type="domain" description="Glycosyltransferase 2-like" evidence="2">
    <location>
        <begin position="7"/>
        <end position="142"/>
    </location>
</feature>
<protein>
    <submittedName>
        <fullName evidence="3">Glycosyltransferase</fullName>
    </submittedName>
</protein>
<evidence type="ECO:0000313" key="4">
    <source>
        <dbReference type="Proteomes" id="UP001155241"/>
    </source>
</evidence>
<dbReference type="RefSeq" id="WP_252855742.1">
    <property type="nucleotide sequence ID" value="NZ_JAMXLR010000092.1"/>
</dbReference>
<dbReference type="SUPFAM" id="SSF53448">
    <property type="entry name" value="Nucleotide-diphospho-sugar transferases"/>
    <property type="match status" value="1"/>
</dbReference>
<proteinExistence type="predicted"/>
<feature type="region of interest" description="Disordered" evidence="1">
    <location>
        <begin position="304"/>
        <end position="331"/>
    </location>
</feature>
<dbReference type="PANTHER" id="PTHR43685">
    <property type="entry name" value="GLYCOSYLTRANSFERASE"/>
    <property type="match status" value="1"/>
</dbReference>
<dbReference type="Gene3D" id="3.90.550.10">
    <property type="entry name" value="Spore Coat Polysaccharide Biosynthesis Protein SpsA, Chain A"/>
    <property type="match status" value="1"/>
</dbReference>